<dbReference type="Proteomes" id="UP001197247">
    <property type="component" value="Unassembled WGS sequence"/>
</dbReference>
<feature type="compositionally biased region" description="Low complexity" evidence="1">
    <location>
        <begin position="15"/>
        <end position="34"/>
    </location>
</feature>
<dbReference type="GO" id="GO:0016787">
    <property type="term" value="F:hydrolase activity"/>
    <property type="evidence" value="ECO:0007669"/>
    <property type="project" value="UniProtKB-KW"/>
</dbReference>
<keyword evidence="3" id="KW-1185">Reference proteome</keyword>
<sequence>MSIAPEDNTPDVTTPDPAAPADLAAPLSPDPFASTQPWAMQLAMRDERSARPTHLAVCEAAAGAVVTLLTDPRSEPGGAWHPFVRQWVSGPIRKVVRRGRGIRFTQVQELDGVEVEHAGAQVRAFVPGPVDLVPPALAKMQVGGTDMPEPGEPSAPVPGGVTVALTPLTPMTTGKSAAQSGHAAQLALMSMDDDARARWRDTGWAVRVITPDQAAWPACVDRAGIAVHDGGFTEVAPGTQTAVAWW</sequence>
<dbReference type="InterPro" id="IPR023476">
    <property type="entry name" value="Pep_tRNA_hydro_II_dom_sf"/>
</dbReference>
<protein>
    <submittedName>
        <fullName evidence="2">Peptidyl-tRNA hydrolase</fullName>
    </submittedName>
</protein>
<dbReference type="SUPFAM" id="SSF102462">
    <property type="entry name" value="Peptidyl-tRNA hydrolase II"/>
    <property type="match status" value="1"/>
</dbReference>
<reference evidence="2 3" key="1">
    <citation type="submission" date="2021-05" db="EMBL/GenBank/DDBJ databases">
        <title>Kineosporia and Streptomyces sp. nov. two new marine actinobacteria isolated from Coral.</title>
        <authorList>
            <person name="Buangrab K."/>
            <person name="Sutthacheep M."/>
            <person name="Yeemin T."/>
            <person name="Harunari E."/>
            <person name="Igarashi Y."/>
            <person name="Kanchanasin P."/>
            <person name="Tanasupawat S."/>
            <person name="Phongsopitanun W."/>
        </authorList>
    </citation>
    <scope>NUCLEOTIDE SEQUENCE [LARGE SCALE GENOMIC DNA]</scope>
    <source>
        <strain evidence="2 3">J2-2</strain>
    </source>
</reference>
<accession>A0ABS5TJA3</accession>
<evidence type="ECO:0000256" key="1">
    <source>
        <dbReference type="SAM" id="MobiDB-lite"/>
    </source>
</evidence>
<organism evidence="2 3">
    <name type="scientific">Kineosporia corallincola</name>
    <dbReference type="NCBI Taxonomy" id="2835133"/>
    <lineage>
        <taxon>Bacteria</taxon>
        <taxon>Bacillati</taxon>
        <taxon>Actinomycetota</taxon>
        <taxon>Actinomycetes</taxon>
        <taxon>Kineosporiales</taxon>
        <taxon>Kineosporiaceae</taxon>
        <taxon>Kineosporia</taxon>
    </lineage>
</organism>
<gene>
    <name evidence="2" type="ORF">KIH74_18405</name>
</gene>
<dbReference type="Gene3D" id="3.40.1490.10">
    <property type="entry name" value="Bit1"/>
    <property type="match status" value="1"/>
</dbReference>
<feature type="region of interest" description="Disordered" evidence="1">
    <location>
        <begin position="1"/>
        <end position="34"/>
    </location>
</feature>
<dbReference type="RefSeq" id="WP_214157205.1">
    <property type="nucleotide sequence ID" value="NZ_JAHBAY010000007.1"/>
</dbReference>
<name>A0ABS5TJA3_9ACTN</name>
<evidence type="ECO:0000313" key="3">
    <source>
        <dbReference type="Proteomes" id="UP001197247"/>
    </source>
</evidence>
<evidence type="ECO:0000313" key="2">
    <source>
        <dbReference type="EMBL" id="MBT0770918.1"/>
    </source>
</evidence>
<comment type="caution">
    <text evidence="2">The sequence shown here is derived from an EMBL/GenBank/DDBJ whole genome shotgun (WGS) entry which is preliminary data.</text>
</comment>
<proteinExistence type="predicted"/>
<dbReference type="EMBL" id="JAHBAY010000007">
    <property type="protein sequence ID" value="MBT0770918.1"/>
    <property type="molecule type" value="Genomic_DNA"/>
</dbReference>
<keyword evidence="2" id="KW-0378">Hydrolase</keyword>